<dbReference type="Pfam" id="PF01266">
    <property type="entry name" value="DAO"/>
    <property type="match status" value="1"/>
</dbReference>
<evidence type="ECO:0000259" key="5">
    <source>
        <dbReference type="Pfam" id="PF01266"/>
    </source>
</evidence>
<dbReference type="GO" id="GO:0016491">
    <property type="term" value="F:oxidoreductase activity"/>
    <property type="evidence" value="ECO:0007669"/>
    <property type="project" value="UniProtKB-KW"/>
</dbReference>
<dbReference type="STRING" id="89093.SAMN04488558_1039"/>
<dbReference type="Proteomes" id="UP000198833">
    <property type="component" value="Unassembled WGS sequence"/>
</dbReference>
<dbReference type="InterPro" id="IPR036188">
    <property type="entry name" value="FAD/NAD-bd_sf"/>
</dbReference>
<evidence type="ECO:0000313" key="6">
    <source>
        <dbReference type="EMBL" id="SEP88667.1"/>
    </source>
</evidence>
<dbReference type="InterPro" id="IPR006076">
    <property type="entry name" value="FAD-dep_OxRdtase"/>
</dbReference>
<keyword evidence="7" id="KW-1185">Reference proteome</keyword>
<protein>
    <submittedName>
        <fullName evidence="6">Glycine/D-amino acid oxidase</fullName>
    </submittedName>
</protein>
<dbReference type="Gene3D" id="3.50.50.60">
    <property type="entry name" value="FAD/NAD(P)-binding domain"/>
    <property type="match status" value="1"/>
</dbReference>
<dbReference type="Gene3D" id="3.30.9.10">
    <property type="entry name" value="D-Amino Acid Oxidase, subunit A, domain 2"/>
    <property type="match status" value="1"/>
</dbReference>
<organism evidence="6 7">
    <name type="scientific">Ignavigranum ruoffiae</name>
    <dbReference type="NCBI Taxonomy" id="89093"/>
    <lineage>
        <taxon>Bacteria</taxon>
        <taxon>Bacillati</taxon>
        <taxon>Bacillota</taxon>
        <taxon>Bacilli</taxon>
        <taxon>Lactobacillales</taxon>
        <taxon>Aerococcaceae</taxon>
        <taxon>Ignavigranum</taxon>
    </lineage>
</organism>
<evidence type="ECO:0000313" key="7">
    <source>
        <dbReference type="Proteomes" id="UP000198833"/>
    </source>
</evidence>
<dbReference type="EMBL" id="FOEN01000003">
    <property type="protein sequence ID" value="SEP88667.1"/>
    <property type="molecule type" value="Genomic_DNA"/>
</dbReference>
<evidence type="ECO:0000256" key="2">
    <source>
        <dbReference type="ARBA" id="ARBA00009410"/>
    </source>
</evidence>
<accession>A0A1H9BIW9</accession>
<dbReference type="AlphaFoldDB" id="A0A1H9BIW9"/>
<dbReference type="PANTHER" id="PTHR13847:SF286">
    <property type="entry name" value="D-AMINO ACID DEHYDROGENASE"/>
    <property type="match status" value="1"/>
</dbReference>
<name>A0A1H9BIW9_9LACT</name>
<sequence length="375" mass="41407">MHKRIAIIGAGIVGSTAAYYLSKAGYPVDLYDEGIGQASRAAAGIICPWFSLRRNKAWYFLVSQGAEFYPKLMTDLESDGQQSQAIYHQAGAILIRRKQSRIEDDLKKAVHKRQQSPLIGQVYALSPAEIEARVPWLHSGYGGIWVEGGARVHGDQLVQALQEASQTMGCQIIRQKAKLIARPNSSVAVQIQAGEIQTYDSLLLSPGAWLKDLLAPLGYQVDLQAQKGQLFNLYHPDWKNNTWPVIMPFGQVDLIPFADGTITFGATHEDEAGFDLQINQQSLENLRQEGLQWAPNLATYPLHQCKVGTRAHSSDYGVVVGQVPDLKNVWAISGLGSSGLTSGPYLGYQWAQLLQTGSWTIEPQAFTIEKYIQKI</sequence>
<evidence type="ECO:0000256" key="1">
    <source>
        <dbReference type="ARBA" id="ARBA00001974"/>
    </source>
</evidence>
<comment type="similarity">
    <text evidence="2">Belongs to the DadA oxidoreductase family.</text>
</comment>
<dbReference type="PANTHER" id="PTHR13847">
    <property type="entry name" value="SARCOSINE DEHYDROGENASE-RELATED"/>
    <property type="match status" value="1"/>
</dbReference>
<evidence type="ECO:0000256" key="4">
    <source>
        <dbReference type="ARBA" id="ARBA00023002"/>
    </source>
</evidence>
<dbReference type="OrthoDB" id="9805337at2"/>
<reference evidence="6 7" key="1">
    <citation type="submission" date="2016-10" db="EMBL/GenBank/DDBJ databases">
        <authorList>
            <person name="de Groot N.N."/>
        </authorList>
    </citation>
    <scope>NUCLEOTIDE SEQUENCE [LARGE SCALE GENOMIC DNA]</scope>
    <source>
        <strain evidence="6 7">DSM 15695</strain>
    </source>
</reference>
<gene>
    <name evidence="6" type="ORF">SAMN04488558_1039</name>
</gene>
<dbReference type="RefSeq" id="WP_092570700.1">
    <property type="nucleotide sequence ID" value="NZ_FOEN01000003.1"/>
</dbReference>
<evidence type="ECO:0000256" key="3">
    <source>
        <dbReference type="ARBA" id="ARBA00022630"/>
    </source>
</evidence>
<keyword evidence="4" id="KW-0560">Oxidoreductase</keyword>
<dbReference type="GO" id="GO:0005737">
    <property type="term" value="C:cytoplasm"/>
    <property type="evidence" value="ECO:0007669"/>
    <property type="project" value="TreeGrafter"/>
</dbReference>
<comment type="cofactor">
    <cofactor evidence="1">
        <name>FAD</name>
        <dbReference type="ChEBI" id="CHEBI:57692"/>
    </cofactor>
</comment>
<dbReference type="SUPFAM" id="SSF51905">
    <property type="entry name" value="FAD/NAD(P)-binding domain"/>
    <property type="match status" value="1"/>
</dbReference>
<dbReference type="SUPFAM" id="SSF54373">
    <property type="entry name" value="FAD-linked reductases, C-terminal domain"/>
    <property type="match status" value="1"/>
</dbReference>
<feature type="domain" description="FAD dependent oxidoreductase" evidence="5">
    <location>
        <begin position="4"/>
        <end position="352"/>
    </location>
</feature>
<keyword evidence="3" id="KW-0285">Flavoprotein</keyword>
<proteinExistence type="inferred from homology"/>